<feature type="compositionally biased region" description="Polar residues" evidence="1">
    <location>
        <begin position="46"/>
        <end position="61"/>
    </location>
</feature>
<protein>
    <recommendedName>
        <fullName evidence="4">37S ribosomal protein mrp10, mitochondrial</fullName>
    </recommendedName>
</protein>
<dbReference type="AlphaFoldDB" id="A0A5N6KMR6"/>
<dbReference type="PANTHER" id="PTHR28066:SF1">
    <property type="entry name" value="SMALL RIBOSOMAL SUBUNIT PROTEIN MS37"/>
    <property type="match status" value="1"/>
</dbReference>
<evidence type="ECO:0000313" key="3">
    <source>
        <dbReference type="Proteomes" id="UP000326757"/>
    </source>
</evidence>
<dbReference type="OrthoDB" id="2210at2759"/>
<evidence type="ECO:0000313" key="2">
    <source>
        <dbReference type="EMBL" id="KAB8304988.1"/>
    </source>
</evidence>
<dbReference type="EMBL" id="VIGI01000001">
    <property type="protein sequence ID" value="KAB8304988.1"/>
    <property type="molecule type" value="Genomic_DNA"/>
</dbReference>
<dbReference type="Proteomes" id="UP000326757">
    <property type="component" value="Unassembled WGS sequence"/>
</dbReference>
<accession>A0A5N6KMR6</accession>
<name>A0A5N6KMR6_MONLA</name>
<feature type="region of interest" description="Disordered" evidence="1">
    <location>
        <begin position="1"/>
        <end position="30"/>
    </location>
</feature>
<dbReference type="GO" id="GO:0032543">
    <property type="term" value="P:mitochondrial translation"/>
    <property type="evidence" value="ECO:0007669"/>
    <property type="project" value="InterPro"/>
</dbReference>
<gene>
    <name evidence="2" type="ORF">EYC80_004297</name>
</gene>
<dbReference type="PANTHER" id="PTHR28066">
    <property type="entry name" value="37S RIBOSOMAL PROTEIN MRP10, MITOCHONDRIAL"/>
    <property type="match status" value="1"/>
</dbReference>
<evidence type="ECO:0008006" key="4">
    <source>
        <dbReference type="Google" id="ProtNLM"/>
    </source>
</evidence>
<feature type="region of interest" description="Disordered" evidence="1">
    <location>
        <begin position="42"/>
        <end position="96"/>
    </location>
</feature>
<organism evidence="2 3">
    <name type="scientific">Monilinia laxa</name>
    <name type="common">Brown rot fungus</name>
    <name type="synonym">Sclerotinia laxa</name>
    <dbReference type="NCBI Taxonomy" id="61186"/>
    <lineage>
        <taxon>Eukaryota</taxon>
        <taxon>Fungi</taxon>
        <taxon>Dikarya</taxon>
        <taxon>Ascomycota</taxon>
        <taxon>Pezizomycotina</taxon>
        <taxon>Leotiomycetes</taxon>
        <taxon>Helotiales</taxon>
        <taxon>Sclerotiniaceae</taxon>
        <taxon>Monilinia</taxon>
    </lineage>
</organism>
<proteinExistence type="predicted"/>
<dbReference type="GO" id="GO:0003735">
    <property type="term" value="F:structural constituent of ribosome"/>
    <property type="evidence" value="ECO:0007669"/>
    <property type="project" value="InterPro"/>
</dbReference>
<reference evidence="2 3" key="1">
    <citation type="submission" date="2019-06" db="EMBL/GenBank/DDBJ databases">
        <title>Genome Sequence of the Brown Rot Fungal Pathogen Monilinia laxa.</title>
        <authorList>
            <person name="De Miccolis Angelini R.M."/>
            <person name="Landi L."/>
            <person name="Abate D."/>
            <person name="Pollastro S."/>
            <person name="Romanazzi G."/>
            <person name="Faretra F."/>
        </authorList>
    </citation>
    <scope>NUCLEOTIDE SEQUENCE [LARGE SCALE GENOMIC DNA]</scope>
    <source>
        <strain evidence="2 3">Mlax316</strain>
    </source>
</reference>
<dbReference type="InterPro" id="IPR017264">
    <property type="entry name" value="Ribosomal_mS37_fun"/>
</dbReference>
<dbReference type="GO" id="GO:0005763">
    <property type="term" value="C:mitochondrial small ribosomal subunit"/>
    <property type="evidence" value="ECO:0007669"/>
    <property type="project" value="TreeGrafter"/>
</dbReference>
<comment type="caution">
    <text evidence="2">The sequence shown here is derived from an EMBL/GenBank/DDBJ whole genome shotgun (WGS) entry which is preliminary data.</text>
</comment>
<sequence length="180" mass="20096">MGKQFRKVNKYSTRASKNKMPPQEKAITTTKCKVIIARKDVRFVHQSPNPSPQSSTCSRTYSHPPHLRAPPLHSHPQQPSKTTMPPKGASTAKVPMRLPPLPKLRVRRPNQTDSNPCLAIMTSVLTCWASSGYNVAGCQALETQLRTCMDAPKAAAQKKNTINYHLSRMYPKIVGPRKKK</sequence>
<keyword evidence="3" id="KW-1185">Reference proteome</keyword>
<evidence type="ECO:0000256" key="1">
    <source>
        <dbReference type="SAM" id="MobiDB-lite"/>
    </source>
</evidence>